<protein>
    <submittedName>
        <fullName evidence="2">Uncharacterized protein</fullName>
    </submittedName>
</protein>
<proteinExistence type="predicted"/>
<comment type="caution">
    <text evidence="2">The sequence shown here is derived from an EMBL/GenBank/DDBJ whole genome shotgun (WGS) entry which is preliminary data.</text>
</comment>
<evidence type="ECO:0000313" key="2">
    <source>
        <dbReference type="EMBL" id="KAF7360191.1"/>
    </source>
</evidence>
<feature type="region of interest" description="Disordered" evidence="1">
    <location>
        <begin position="64"/>
        <end position="99"/>
    </location>
</feature>
<evidence type="ECO:0000256" key="1">
    <source>
        <dbReference type="SAM" id="MobiDB-lite"/>
    </source>
</evidence>
<accession>A0A8H7D611</accession>
<gene>
    <name evidence="2" type="ORF">MVEN_00747800</name>
</gene>
<feature type="region of interest" description="Disordered" evidence="1">
    <location>
        <begin position="117"/>
        <end position="161"/>
    </location>
</feature>
<reference evidence="2" key="1">
    <citation type="submission" date="2020-05" db="EMBL/GenBank/DDBJ databases">
        <title>Mycena genomes resolve the evolution of fungal bioluminescence.</title>
        <authorList>
            <person name="Tsai I.J."/>
        </authorList>
    </citation>
    <scope>NUCLEOTIDE SEQUENCE</scope>
    <source>
        <strain evidence="2">CCC161011</strain>
    </source>
</reference>
<evidence type="ECO:0000313" key="3">
    <source>
        <dbReference type="Proteomes" id="UP000620124"/>
    </source>
</evidence>
<keyword evidence="3" id="KW-1185">Reference proteome</keyword>
<dbReference type="Proteomes" id="UP000620124">
    <property type="component" value="Unassembled WGS sequence"/>
</dbReference>
<dbReference type="AlphaFoldDB" id="A0A8H7D611"/>
<organism evidence="2 3">
    <name type="scientific">Mycena venus</name>
    <dbReference type="NCBI Taxonomy" id="2733690"/>
    <lineage>
        <taxon>Eukaryota</taxon>
        <taxon>Fungi</taxon>
        <taxon>Dikarya</taxon>
        <taxon>Basidiomycota</taxon>
        <taxon>Agaricomycotina</taxon>
        <taxon>Agaricomycetes</taxon>
        <taxon>Agaricomycetidae</taxon>
        <taxon>Agaricales</taxon>
        <taxon>Marasmiineae</taxon>
        <taxon>Mycenaceae</taxon>
        <taxon>Mycena</taxon>
    </lineage>
</organism>
<feature type="region of interest" description="Disordered" evidence="1">
    <location>
        <begin position="314"/>
        <end position="343"/>
    </location>
</feature>
<dbReference type="EMBL" id="JACAZI010000005">
    <property type="protein sequence ID" value="KAF7360191.1"/>
    <property type="molecule type" value="Genomic_DNA"/>
</dbReference>
<sequence>MAHYSTLLADRRSLPYFPEDRLYYSTSGRSAQWTPEPSSRTSHYIPTPASFVSPWNAVNFTSQPEYNSRSAPPHYPASSHRTVPSPPYPDSSRGTVESPPCLLDALSVYTPPFTRPASRATVSDAYSTPYADPNATSPESSASPPPPPVKEEQPDDDGFIIDLPSALLPQMLAPPTEVPLRATQASAHMRRMMGVFRLNPFAMHAHGGRGVLAPWAGGEAGPLDEEPRIFEFQLELLADEATPKLEEQEHTSLDVRPRPFSLDAPGLRAFSPDFELDAERNLNHQNHEPESNWELGYPSLSVFDPVSAYPRALHPNQTNARLPPPIPPRRWSLPHASDPGFIM</sequence>
<name>A0A8H7D611_9AGAR</name>
<dbReference type="OrthoDB" id="3270670at2759"/>